<dbReference type="EMBL" id="VIGI01000002">
    <property type="protein sequence ID" value="KAB8303270.1"/>
    <property type="molecule type" value="Genomic_DNA"/>
</dbReference>
<dbReference type="AlphaFoldDB" id="A0A5N6KHL4"/>
<name>A0A5N6KHL4_MONLA</name>
<evidence type="ECO:0000313" key="1">
    <source>
        <dbReference type="EMBL" id="KAB8303270.1"/>
    </source>
</evidence>
<evidence type="ECO:0000313" key="2">
    <source>
        <dbReference type="Proteomes" id="UP000326757"/>
    </source>
</evidence>
<comment type="caution">
    <text evidence="1">The sequence shown here is derived from an EMBL/GenBank/DDBJ whole genome shotgun (WGS) entry which is preliminary data.</text>
</comment>
<protein>
    <submittedName>
        <fullName evidence="1">Uncharacterized protein</fullName>
    </submittedName>
</protein>
<sequence length="75" mass="8421">MPIRKGFPTALSLRKSILNFHMPGSFLCSPATTHALVKVLLYIKQDRKSSTGQTSWFAGRIDAGKAWNAFLQWIL</sequence>
<gene>
    <name evidence="1" type="ORF">EYC80_004712</name>
</gene>
<keyword evidence="2" id="KW-1185">Reference proteome</keyword>
<proteinExistence type="predicted"/>
<reference evidence="1 2" key="1">
    <citation type="submission" date="2019-06" db="EMBL/GenBank/DDBJ databases">
        <title>Genome Sequence of the Brown Rot Fungal Pathogen Monilinia laxa.</title>
        <authorList>
            <person name="De Miccolis Angelini R.M."/>
            <person name="Landi L."/>
            <person name="Abate D."/>
            <person name="Pollastro S."/>
            <person name="Romanazzi G."/>
            <person name="Faretra F."/>
        </authorList>
    </citation>
    <scope>NUCLEOTIDE SEQUENCE [LARGE SCALE GENOMIC DNA]</scope>
    <source>
        <strain evidence="1 2">Mlax316</strain>
    </source>
</reference>
<organism evidence="1 2">
    <name type="scientific">Monilinia laxa</name>
    <name type="common">Brown rot fungus</name>
    <name type="synonym">Sclerotinia laxa</name>
    <dbReference type="NCBI Taxonomy" id="61186"/>
    <lineage>
        <taxon>Eukaryota</taxon>
        <taxon>Fungi</taxon>
        <taxon>Dikarya</taxon>
        <taxon>Ascomycota</taxon>
        <taxon>Pezizomycotina</taxon>
        <taxon>Leotiomycetes</taxon>
        <taxon>Helotiales</taxon>
        <taxon>Sclerotiniaceae</taxon>
        <taxon>Monilinia</taxon>
    </lineage>
</organism>
<dbReference type="Proteomes" id="UP000326757">
    <property type="component" value="Unassembled WGS sequence"/>
</dbReference>
<accession>A0A5N6KHL4</accession>